<evidence type="ECO:0000313" key="3">
    <source>
        <dbReference type="Proteomes" id="UP001054945"/>
    </source>
</evidence>
<reference evidence="2 3" key="1">
    <citation type="submission" date="2021-06" db="EMBL/GenBank/DDBJ databases">
        <title>Caerostris extrusa draft genome.</title>
        <authorList>
            <person name="Kono N."/>
            <person name="Arakawa K."/>
        </authorList>
    </citation>
    <scope>NUCLEOTIDE SEQUENCE [LARGE SCALE GENOMIC DNA]</scope>
</reference>
<dbReference type="AlphaFoldDB" id="A0AAV4VQC2"/>
<evidence type="ECO:0000256" key="1">
    <source>
        <dbReference type="SAM" id="MobiDB-lite"/>
    </source>
</evidence>
<evidence type="ECO:0000313" key="2">
    <source>
        <dbReference type="EMBL" id="GIY72527.1"/>
    </source>
</evidence>
<protein>
    <submittedName>
        <fullName evidence="2">Uncharacterized protein</fullName>
    </submittedName>
</protein>
<dbReference type="EMBL" id="BPLR01014958">
    <property type="protein sequence ID" value="GIY72527.1"/>
    <property type="molecule type" value="Genomic_DNA"/>
</dbReference>
<proteinExistence type="predicted"/>
<keyword evidence="3" id="KW-1185">Reference proteome</keyword>
<sequence length="91" mass="10444">MARGSKNKIKKEPLTNRTTDNHSVQLGTLFLRHSAFTERSQKQITNYLKVVEEENSFDFSTGSHLKMLLGFSHFLWFKSIGKVIVISQSNN</sequence>
<feature type="region of interest" description="Disordered" evidence="1">
    <location>
        <begin position="1"/>
        <end position="20"/>
    </location>
</feature>
<name>A0AAV4VQC2_CAEEX</name>
<comment type="caution">
    <text evidence="2">The sequence shown here is derived from an EMBL/GenBank/DDBJ whole genome shotgun (WGS) entry which is preliminary data.</text>
</comment>
<gene>
    <name evidence="2" type="ORF">CEXT_401241</name>
</gene>
<dbReference type="Proteomes" id="UP001054945">
    <property type="component" value="Unassembled WGS sequence"/>
</dbReference>
<accession>A0AAV4VQC2</accession>
<organism evidence="2 3">
    <name type="scientific">Caerostris extrusa</name>
    <name type="common">Bark spider</name>
    <name type="synonym">Caerostris bankana</name>
    <dbReference type="NCBI Taxonomy" id="172846"/>
    <lineage>
        <taxon>Eukaryota</taxon>
        <taxon>Metazoa</taxon>
        <taxon>Ecdysozoa</taxon>
        <taxon>Arthropoda</taxon>
        <taxon>Chelicerata</taxon>
        <taxon>Arachnida</taxon>
        <taxon>Araneae</taxon>
        <taxon>Araneomorphae</taxon>
        <taxon>Entelegynae</taxon>
        <taxon>Araneoidea</taxon>
        <taxon>Araneidae</taxon>
        <taxon>Caerostris</taxon>
    </lineage>
</organism>